<evidence type="ECO:0000256" key="5">
    <source>
        <dbReference type="ARBA" id="ARBA00023136"/>
    </source>
</evidence>
<dbReference type="EMBL" id="RZHH01000002">
    <property type="protein sequence ID" value="RYJ13706.1"/>
    <property type="molecule type" value="Genomic_DNA"/>
</dbReference>
<evidence type="ECO:0000256" key="3">
    <source>
        <dbReference type="ARBA" id="ARBA00022692"/>
    </source>
</evidence>
<evidence type="ECO:0000256" key="6">
    <source>
        <dbReference type="SAM" id="Phobius"/>
    </source>
</evidence>
<keyword evidence="2" id="KW-1003">Cell membrane</keyword>
<dbReference type="PANTHER" id="PTHR30250">
    <property type="entry name" value="PST FAMILY PREDICTED COLANIC ACID TRANSPORTER"/>
    <property type="match status" value="1"/>
</dbReference>
<dbReference type="InterPro" id="IPR050833">
    <property type="entry name" value="Poly_Biosynth_Transport"/>
</dbReference>
<comment type="caution">
    <text evidence="7">The sequence shown here is derived from an EMBL/GenBank/DDBJ whole genome shotgun (WGS) entry which is preliminary data.</text>
</comment>
<feature type="transmembrane region" description="Helical" evidence="6">
    <location>
        <begin position="34"/>
        <end position="52"/>
    </location>
</feature>
<feature type="transmembrane region" description="Helical" evidence="6">
    <location>
        <begin position="175"/>
        <end position="199"/>
    </location>
</feature>
<feature type="transmembrane region" description="Helical" evidence="6">
    <location>
        <begin position="301"/>
        <end position="319"/>
    </location>
</feature>
<evidence type="ECO:0000313" key="7">
    <source>
        <dbReference type="EMBL" id="RYJ13706.1"/>
    </source>
</evidence>
<keyword evidence="4 6" id="KW-1133">Transmembrane helix</keyword>
<comment type="subcellular location">
    <subcellularLocation>
        <location evidence="1">Cell membrane</location>
        <topology evidence="1">Multi-pass membrane protein</topology>
    </subcellularLocation>
</comment>
<feature type="transmembrane region" description="Helical" evidence="6">
    <location>
        <begin position="456"/>
        <end position="474"/>
    </location>
</feature>
<dbReference type="AlphaFoldDB" id="A0A482TBS5"/>
<dbReference type="RefSeq" id="WP_129784127.1">
    <property type="nucleotide sequence ID" value="NZ_RZHH01000002.1"/>
</dbReference>
<evidence type="ECO:0000313" key="8">
    <source>
        <dbReference type="Proteomes" id="UP000294028"/>
    </source>
</evidence>
<organism evidence="7 8">
    <name type="scientific">Halogeometricum borinquense</name>
    <dbReference type="NCBI Taxonomy" id="60847"/>
    <lineage>
        <taxon>Archaea</taxon>
        <taxon>Methanobacteriati</taxon>
        <taxon>Methanobacteriota</taxon>
        <taxon>Stenosarchaea group</taxon>
        <taxon>Halobacteria</taxon>
        <taxon>Halobacteriales</taxon>
        <taxon>Haloferacaceae</taxon>
        <taxon>Halogeometricum</taxon>
    </lineage>
</organism>
<keyword evidence="3 6" id="KW-0812">Transmembrane</keyword>
<protein>
    <submittedName>
        <fullName evidence="7">Lipopolysaccharide biosynthesis protein</fullName>
    </submittedName>
</protein>
<gene>
    <name evidence="7" type="ORF">ELS19_06825</name>
</gene>
<dbReference type="GO" id="GO:0005886">
    <property type="term" value="C:plasma membrane"/>
    <property type="evidence" value="ECO:0007669"/>
    <property type="project" value="UniProtKB-SubCell"/>
</dbReference>
<proteinExistence type="predicted"/>
<reference evidence="7 8" key="1">
    <citation type="submission" date="2018-12" db="EMBL/GenBank/DDBJ databases">
        <title>Genome analysis provides insights into bioremediation potentialities of Halogeometricum borinquense strain N11.</title>
        <authorList>
            <person name="Najjari A."/>
            <person name="Youssef N."/>
            <person name="Fhoula I."/>
            <person name="Ben Dhia O."/>
            <person name="Mahjoubi M."/>
            <person name="Ouzari H.I."/>
            <person name="Cherif A."/>
        </authorList>
    </citation>
    <scope>NUCLEOTIDE SEQUENCE [LARGE SCALE GENOMIC DNA]</scope>
    <source>
        <strain evidence="7 8">N11</strain>
    </source>
</reference>
<evidence type="ECO:0000256" key="1">
    <source>
        <dbReference type="ARBA" id="ARBA00004651"/>
    </source>
</evidence>
<feature type="transmembrane region" description="Helical" evidence="6">
    <location>
        <begin position="128"/>
        <end position="146"/>
    </location>
</feature>
<sequence length="491" mass="52725">MHADESEPTDNGEASEIDETNLSLEVLKGFSAKIIQAILGFAGTIIFARLLGPTSFGGFYLLHTVVQLSLRPMMGVANASMKRFSEFGTDRREIVGTQLTFNFIILGIAVPAAFVLNEPLSNYTGLDGSAALYTVLFVSVVFFGSFQQLLPARGLLGVEVWNDTIRSVLTTALQILFVLGGFGAAGMVYGLSAATYLTIPITHYYLRILPAVPTRETVQSVWRFARYSIVNRLVGHTYDRLDVLLLGALLKPAAAGYYEVALKFTVPATFVSGLAGTGLLNKVSSSSSKGESASMDITNTLAYASIISVPLFFGALAIARPLIVTAYGTEYVEASSLLAGLALFALLRSQSAPMESVVNGLDLPDQITRVAAFTLALNVAIGIPLILKFGPIGAVVGTVVAESIRYLAFARLVQRETGATLIPRPLREQILAGALMYGAVKLTHESILQVRSWADLLVLLFVGGVVYFAILTGVSRSFRFTLKHVYEDARG</sequence>
<accession>A0A482TBS5</accession>
<dbReference type="Pfam" id="PF13440">
    <property type="entry name" value="Polysacc_synt_3"/>
    <property type="match status" value="1"/>
</dbReference>
<name>A0A482TBS5_9EURY</name>
<keyword evidence="5 6" id="KW-0472">Membrane</keyword>
<feature type="transmembrane region" description="Helical" evidence="6">
    <location>
        <begin position="99"/>
        <end position="116"/>
    </location>
</feature>
<evidence type="ECO:0000256" key="4">
    <source>
        <dbReference type="ARBA" id="ARBA00022989"/>
    </source>
</evidence>
<dbReference type="Proteomes" id="UP000294028">
    <property type="component" value="Unassembled WGS sequence"/>
</dbReference>
<evidence type="ECO:0000256" key="2">
    <source>
        <dbReference type="ARBA" id="ARBA00022475"/>
    </source>
</evidence>
<dbReference type="PANTHER" id="PTHR30250:SF31">
    <property type="entry name" value="INNER MEMBRANE PROTEIN YGHQ"/>
    <property type="match status" value="1"/>
</dbReference>